<protein>
    <recommendedName>
        <fullName evidence="3 5">Molybdenum cofactor biosynthesis protein B</fullName>
    </recommendedName>
</protein>
<dbReference type="Proteomes" id="UP000316213">
    <property type="component" value="Unassembled WGS sequence"/>
</dbReference>
<dbReference type="Gene3D" id="3.40.980.10">
    <property type="entry name" value="MoaB/Mog-like domain"/>
    <property type="match status" value="1"/>
</dbReference>
<comment type="function">
    <text evidence="5">May be involved in the biosynthesis of molybdopterin.</text>
</comment>
<gene>
    <name evidence="7" type="primary">moaB</name>
    <name evidence="7" type="ORF">Pla100_15730</name>
</gene>
<feature type="domain" description="MoaB/Mog" evidence="6">
    <location>
        <begin position="31"/>
        <end position="175"/>
    </location>
</feature>
<reference evidence="7 8" key="1">
    <citation type="submission" date="2019-02" db="EMBL/GenBank/DDBJ databases">
        <title>Deep-cultivation of Planctomycetes and their phenomic and genomic characterization uncovers novel biology.</title>
        <authorList>
            <person name="Wiegand S."/>
            <person name="Jogler M."/>
            <person name="Boedeker C."/>
            <person name="Pinto D."/>
            <person name="Vollmers J."/>
            <person name="Rivas-Marin E."/>
            <person name="Kohn T."/>
            <person name="Peeters S.H."/>
            <person name="Heuer A."/>
            <person name="Rast P."/>
            <person name="Oberbeckmann S."/>
            <person name="Bunk B."/>
            <person name="Jeske O."/>
            <person name="Meyerdierks A."/>
            <person name="Storesund J.E."/>
            <person name="Kallscheuer N."/>
            <person name="Luecker S."/>
            <person name="Lage O.M."/>
            <person name="Pohl T."/>
            <person name="Merkel B.J."/>
            <person name="Hornburger P."/>
            <person name="Mueller R.-W."/>
            <person name="Bruemmer F."/>
            <person name="Labrenz M."/>
            <person name="Spormann A.M."/>
            <person name="Op Den Camp H."/>
            <person name="Overmann J."/>
            <person name="Amann R."/>
            <person name="Jetten M.S.M."/>
            <person name="Mascher T."/>
            <person name="Medema M.H."/>
            <person name="Devos D.P."/>
            <person name="Kaster A.-K."/>
            <person name="Ovreas L."/>
            <person name="Rohde M."/>
            <person name="Galperin M.Y."/>
            <person name="Jogler C."/>
        </authorList>
    </citation>
    <scope>NUCLEOTIDE SEQUENCE [LARGE SCALE GENOMIC DNA]</scope>
    <source>
        <strain evidence="7 8">Pla100</strain>
    </source>
</reference>
<name>A0A5C6AQS3_9BACT</name>
<evidence type="ECO:0000256" key="1">
    <source>
        <dbReference type="ARBA" id="ARBA00005046"/>
    </source>
</evidence>
<dbReference type="PANTHER" id="PTHR43232:SF2">
    <property type="entry name" value="MOLYBDENUM COFACTOR BIOSYNTHESIS PROTEIN B"/>
    <property type="match status" value="1"/>
</dbReference>
<evidence type="ECO:0000313" key="8">
    <source>
        <dbReference type="Proteomes" id="UP000316213"/>
    </source>
</evidence>
<evidence type="ECO:0000256" key="5">
    <source>
        <dbReference type="PIRNR" id="PIRNR006443"/>
    </source>
</evidence>
<organism evidence="7 8">
    <name type="scientific">Neorhodopirellula pilleata</name>
    <dbReference type="NCBI Taxonomy" id="2714738"/>
    <lineage>
        <taxon>Bacteria</taxon>
        <taxon>Pseudomonadati</taxon>
        <taxon>Planctomycetota</taxon>
        <taxon>Planctomycetia</taxon>
        <taxon>Pirellulales</taxon>
        <taxon>Pirellulaceae</taxon>
        <taxon>Neorhodopirellula</taxon>
    </lineage>
</organism>
<dbReference type="InterPro" id="IPR001453">
    <property type="entry name" value="MoaB/Mog_dom"/>
</dbReference>
<evidence type="ECO:0000313" key="7">
    <source>
        <dbReference type="EMBL" id="TWU01837.1"/>
    </source>
</evidence>
<dbReference type="SUPFAM" id="SSF53218">
    <property type="entry name" value="Molybdenum cofactor biosynthesis proteins"/>
    <property type="match status" value="1"/>
</dbReference>
<evidence type="ECO:0000256" key="2">
    <source>
        <dbReference type="ARBA" id="ARBA00006112"/>
    </source>
</evidence>
<comment type="caution">
    <text evidence="7">The sequence shown here is derived from an EMBL/GenBank/DDBJ whole genome shotgun (WGS) entry which is preliminary data.</text>
</comment>
<dbReference type="AlphaFoldDB" id="A0A5C6AQS3"/>
<evidence type="ECO:0000256" key="4">
    <source>
        <dbReference type="ARBA" id="ARBA00023150"/>
    </source>
</evidence>
<dbReference type="CDD" id="cd00886">
    <property type="entry name" value="MogA_MoaB"/>
    <property type="match status" value="1"/>
</dbReference>
<comment type="similarity">
    <text evidence="2 5">Belongs to the MoaB/Mog family.</text>
</comment>
<comment type="pathway">
    <text evidence="1 5">Cofactor biosynthesis; molybdopterin biosynthesis.</text>
</comment>
<evidence type="ECO:0000256" key="3">
    <source>
        <dbReference type="ARBA" id="ARBA00015262"/>
    </source>
</evidence>
<dbReference type="PROSITE" id="PS01078">
    <property type="entry name" value="MOCF_BIOSYNTHESIS_1"/>
    <property type="match status" value="1"/>
</dbReference>
<keyword evidence="4 5" id="KW-0501">Molybdenum cofactor biosynthesis</keyword>
<dbReference type="InterPro" id="IPR008284">
    <property type="entry name" value="MoCF_biosynth_CS"/>
</dbReference>
<dbReference type="GO" id="GO:0006777">
    <property type="term" value="P:Mo-molybdopterin cofactor biosynthetic process"/>
    <property type="evidence" value="ECO:0007669"/>
    <property type="project" value="UniProtKB-UniRule"/>
</dbReference>
<dbReference type="PANTHER" id="PTHR43232">
    <property type="entry name" value="MOLYBDENUM COFACTOR BIOSYNTHESIS PROTEIN B"/>
    <property type="match status" value="1"/>
</dbReference>
<sequence length="183" mass="19370">MNDVPEKLPILSATESCGCPDIDPKAALRVAVFTLSDTRTLADDRSGDRVVELFENEGHHVVIREILTDDAEPLIARIRAVCQTPGLDAIVTTGGTGIAPRDLAIDAIESLLEVSLPGFGEYFRSLSIAEIGPKAMLSRATAGRIGRTVIFALPGSTGAVTTGMTHCVLPIIRHAVSLVQRAS</sequence>
<dbReference type="SMART" id="SM00852">
    <property type="entry name" value="MoCF_biosynth"/>
    <property type="match status" value="1"/>
</dbReference>
<dbReference type="UniPathway" id="UPA00344"/>
<evidence type="ECO:0000259" key="6">
    <source>
        <dbReference type="SMART" id="SM00852"/>
    </source>
</evidence>
<dbReference type="GO" id="GO:0005829">
    <property type="term" value="C:cytosol"/>
    <property type="evidence" value="ECO:0007669"/>
    <property type="project" value="TreeGrafter"/>
</dbReference>
<dbReference type="PIRSF" id="PIRSF006443">
    <property type="entry name" value="MoaB"/>
    <property type="match status" value="1"/>
</dbReference>
<dbReference type="Pfam" id="PF00994">
    <property type="entry name" value="MoCF_biosynth"/>
    <property type="match status" value="1"/>
</dbReference>
<dbReference type="InterPro" id="IPR036425">
    <property type="entry name" value="MoaB/Mog-like_dom_sf"/>
</dbReference>
<dbReference type="NCBIfam" id="TIGR00177">
    <property type="entry name" value="molyb_syn"/>
    <property type="match status" value="1"/>
</dbReference>
<dbReference type="EMBL" id="SJPM01000002">
    <property type="protein sequence ID" value="TWU01837.1"/>
    <property type="molecule type" value="Genomic_DNA"/>
</dbReference>
<dbReference type="InterPro" id="IPR012245">
    <property type="entry name" value="MoaB"/>
</dbReference>
<keyword evidence="8" id="KW-1185">Reference proteome</keyword>
<accession>A0A5C6AQS3</accession>
<proteinExistence type="inferred from homology"/>